<dbReference type="PANTHER" id="PTHR12126:SF11">
    <property type="entry name" value="NADH DEHYDROGENASE [UBIQUINONE] 1 ALPHA SUBCOMPLEX SUBUNIT 9, MITOCHONDRIAL"/>
    <property type="match status" value="1"/>
</dbReference>
<feature type="domain" description="NAD(P)-binding" evidence="2">
    <location>
        <begin position="7"/>
        <end position="142"/>
    </location>
</feature>
<dbReference type="AlphaFoldDB" id="A0A5C4WBK2"/>
<dbReference type="Pfam" id="PF13460">
    <property type="entry name" value="NAD_binding_10"/>
    <property type="match status" value="1"/>
</dbReference>
<evidence type="ECO:0000313" key="4">
    <source>
        <dbReference type="Proteomes" id="UP000312512"/>
    </source>
</evidence>
<comment type="caution">
    <text evidence="3">The sequence shown here is derived from an EMBL/GenBank/DDBJ whole genome shotgun (WGS) entry which is preliminary data.</text>
</comment>
<sequence>MRILVTGATGTLGRALVPVLLKAGHQVRALSRTKRQSGGEVEWVWGDLVSGSGLAEAVRDAEVIAHLATGGRRGRGAVDVTGTRRLVAAAREGGGYPHLIYTSVVGANRLATGHLRHKLEAERLVSESELGWTVLRATAFHQWLERRLNGFESLPVLAVDRTVPWQPVHAREVAERLTGLIDAGPARDEIEYGGPQVLDTEDLVRTWLRARNLRRPCLPVRYPGGLYAAQRAGELLTEATPTGEITWRDYLFPIVELSDDFGSEHTASPTSPANQPEHDPDLRVYGGDEGYERPTRS</sequence>
<dbReference type="Proteomes" id="UP000312512">
    <property type="component" value="Unassembled WGS sequence"/>
</dbReference>
<organism evidence="3 4">
    <name type="scientific">Nonomuraea phyllanthi</name>
    <dbReference type="NCBI Taxonomy" id="2219224"/>
    <lineage>
        <taxon>Bacteria</taxon>
        <taxon>Bacillati</taxon>
        <taxon>Actinomycetota</taxon>
        <taxon>Actinomycetes</taxon>
        <taxon>Streptosporangiales</taxon>
        <taxon>Streptosporangiaceae</taxon>
        <taxon>Nonomuraea</taxon>
    </lineage>
</organism>
<name>A0A5C4WBK2_9ACTN</name>
<reference evidence="3 4" key="1">
    <citation type="submission" date="2019-10" db="EMBL/GenBank/DDBJ databases">
        <title>Nonomuraea sp. nov., isolated from Phyllanthus amarus.</title>
        <authorList>
            <person name="Klykleung N."/>
            <person name="Tanasupawat S."/>
        </authorList>
    </citation>
    <scope>NUCLEOTIDE SEQUENCE [LARGE SCALE GENOMIC DNA]</scope>
    <source>
        <strain evidence="3 4">PA1-10</strain>
    </source>
</reference>
<protein>
    <submittedName>
        <fullName evidence="3">NAD(P)H-binding protein</fullName>
    </submittedName>
</protein>
<dbReference type="EMBL" id="VDLX02000008">
    <property type="protein sequence ID" value="KAB8193005.1"/>
    <property type="molecule type" value="Genomic_DNA"/>
</dbReference>
<dbReference type="Gene3D" id="3.40.50.720">
    <property type="entry name" value="NAD(P)-binding Rossmann-like Domain"/>
    <property type="match status" value="1"/>
</dbReference>
<proteinExistence type="predicted"/>
<keyword evidence="4" id="KW-1185">Reference proteome</keyword>
<accession>A0A5P9Z009</accession>
<accession>A0A5C4WBK2</accession>
<dbReference type="InterPro" id="IPR051207">
    <property type="entry name" value="ComplexI_NDUFA9_subunit"/>
</dbReference>
<dbReference type="GO" id="GO:0044877">
    <property type="term" value="F:protein-containing complex binding"/>
    <property type="evidence" value="ECO:0007669"/>
    <property type="project" value="TreeGrafter"/>
</dbReference>
<evidence type="ECO:0000259" key="2">
    <source>
        <dbReference type="Pfam" id="PF13460"/>
    </source>
</evidence>
<dbReference type="PANTHER" id="PTHR12126">
    <property type="entry name" value="NADH-UBIQUINONE OXIDOREDUCTASE 39 KDA SUBUNIT-RELATED"/>
    <property type="match status" value="1"/>
</dbReference>
<dbReference type="SUPFAM" id="SSF51735">
    <property type="entry name" value="NAD(P)-binding Rossmann-fold domains"/>
    <property type="match status" value="1"/>
</dbReference>
<evidence type="ECO:0000313" key="3">
    <source>
        <dbReference type="EMBL" id="KAB8193005.1"/>
    </source>
</evidence>
<evidence type="ECO:0000256" key="1">
    <source>
        <dbReference type="SAM" id="MobiDB-lite"/>
    </source>
</evidence>
<gene>
    <name evidence="3" type="ORF">FH608_021930</name>
</gene>
<feature type="region of interest" description="Disordered" evidence="1">
    <location>
        <begin position="261"/>
        <end position="297"/>
    </location>
</feature>
<dbReference type="InterPro" id="IPR016040">
    <property type="entry name" value="NAD(P)-bd_dom"/>
</dbReference>
<dbReference type="InterPro" id="IPR036291">
    <property type="entry name" value="NAD(P)-bd_dom_sf"/>
</dbReference>
<feature type="compositionally biased region" description="Polar residues" evidence="1">
    <location>
        <begin position="265"/>
        <end position="274"/>
    </location>
</feature>
<dbReference type="OrthoDB" id="9771302at2"/>
<dbReference type="RefSeq" id="WP_139632459.1">
    <property type="nucleotide sequence ID" value="NZ_CP045572.1"/>
</dbReference>